<dbReference type="EMBL" id="BQXS01000248">
    <property type="protein sequence ID" value="GKT28341.1"/>
    <property type="molecule type" value="Genomic_DNA"/>
</dbReference>
<evidence type="ECO:0000256" key="1">
    <source>
        <dbReference type="SAM" id="Phobius"/>
    </source>
</evidence>
<comment type="caution">
    <text evidence="2">The sequence shown here is derived from an EMBL/GenBank/DDBJ whole genome shotgun (WGS) entry which is preliminary data.</text>
</comment>
<organism evidence="2 3">
    <name type="scientific">Aduncisulcus paluster</name>
    <dbReference type="NCBI Taxonomy" id="2918883"/>
    <lineage>
        <taxon>Eukaryota</taxon>
        <taxon>Metamonada</taxon>
        <taxon>Carpediemonas-like organisms</taxon>
        <taxon>Aduncisulcus</taxon>
    </lineage>
</organism>
<feature type="transmembrane region" description="Helical" evidence="1">
    <location>
        <begin position="203"/>
        <end position="227"/>
    </location>
</feature>
<gene>
    <name evidence="2" type="ORF">ADUPG1_000593</name>
</gene>
<name>A0ABQ5K700_9EUKA</name>
<keyword evidence="1" id="KW-0812">Transmembrane</keyword>
<feature type="transmembrane region" description="Helical" evidence="1">
    <location>
        <begin position="93"/>
        <end position="118"/>
    </location>
</feature>
<keyword evidence="1" id="KW-0472">Membrane</keyword>
<evidence type="ECO:0000313" key="3">
    <source>
        <dbReference type="Proteomes" id="UP001057375"/>
    </source>
</evidence>
<sequence length="405" mass="46517">MSLADAVKAQSNYSLTCLFFLSWILPMICLFTIFPISLHGWRDNDPDSSGYIPKLVLGTVIFGFFALSFVLFIPFSIWGCCNKKSLFSTKKGYFFFFLMYGCAIIGWILGAIALPVSYVQFFGNAEADWSPNSTFRHWFFAFTYIWYFLFAILVLMQFETSWCALVVHYSEEGPFKDLLKSMMKIPLIKKISSIFTLKNPFDLYNLITLFNLMLSIIALMFGCMYFVEMSVDWDNALGWCGTYEYLVTSYETDLEVMFFLAIFWVFFSLASLCFNKFEYFTGPGAKTGTLLERKRAGVVMHALNLLFHLATDVVMYIAAFRLLDLISCECEHGVIAEWAKTSQQALLIIRYLWLAISYTCFSVIQVWLTILYSKSVWGEAEAAEHGNLLATEPEPEEEEVKPEDV</sequence>
<accession>A0ABQ5K700</accession>
<keyword evidence="3" id="KW-1185">Reference proteome</keyword>
<feature type="transmembrane region" description="Helical" evidence="1">
    <location>
        <begin position="56"/>
        <end position="81"/>
    </location>
</feature>
<feature type="transmembrane region" description="Helical" evidence="1">
    <location>
        <begin position="351"/>
        <end position="372"/>
    </location>
</feature>
<reference evidence="2" key="1">
    <citation type="submission" date="2022-03" db="EMBL/GenBank/DDBJ databases">
        <title>Draft genome sequence of Aduncisulcus paluster, a free-living microaerophilic Fornicata.</title>
        <authorList>
            <person name="Yuyama I."/>
            <person name="Kume K."/>
            <person name="Tamura T."/>
            <person name="Inagaki Y."/>
            <person name="Hashimoto T."/>
        </authorList>
    </citation>
    <scope>NUCLEOTIDE SEQUENCE</scope>
    <source>
        <strain evidence="2">NY0171</strain>
    </source>
</reference>
<feature type="transmembrane region" description="Helical" evidence="1">
    <location>
        <begin position="12"/>
        <end position="36"/>
    </location>
</feature>
<feature type="transmembrane region" description="Helical" evidence="1">
    <location>
        <begin position="256"/>
        <end position="277"/>
    </location>
</feature>
<feature type="transmembrane region" description="Helical" evidence="1">
    <location>
        <begin position="298"/>
        <end position="319"/>
    </location>
</feature>
<proteinExistence type="predicted"/>
<keyword evidence="1" id="KW-1133">Transmembrane helix</keyword>
<dbReference type="Proteomes" id="UP001057375">
    <property type="component" value="Unassembled WGS sequence"/>
</dbReference>
<evidence type="ECO:0000313" key="2">
    <source>
        <dbReference type="EMBL" id="GKT28341.1"/>
    </source>
</evidence>
<protein>
    <recommendedName>
        <fullName evidence="4">Gustatory receptor</fullName>
    </recommendedName>
</protein>
<feature type="transmembrane region" description="Helical" evidence="1">
    <location>
        <begin position="138"/>
        <end position="156"/>
    </location>
</feature>
<evidence type="ECO:0008006" key="4">
    <source>
        <dbReference type="Google" id="ProtNLM"/>
    </source>
</evidence>